<evidence type="ECO:0000313" key="2">
    <source>
        <dbReference type="EMBL" id="ATE82249.1"/>
    </source>
</evidence>
<name>A0A291ATY0_9VIRU</name>
<protein>
    <submittedName>
        <fullName evidence="2">Uncharacterized protein</fullName>
    </submittedName>
</protein>
<sequence length="203" mass="20986">MMAPMATTTVDTGSAVRPHAETDRDLFARAMGGLLSRPPMPMWDPVAMGRRCALYALCATWHTSLGIGAPSWRASTLDQLDRWAASAAGPVVVWPGGVARSSTVPDPVPSTSNDAGPPCPNDANAMRHIAEDSVVDALAAVNERLLHALVLAAVETGCAVDVAAVCPHVGVDIFTAWPTAQVVAVEGDACGPLAMDLAVVLTP</sequence>
<feature type="compositionally biased region" description="Polar residues" evidence="1">
    <location>
        <begin position="1"/>
        <end position="12"/>
    </location>
</feature>
<gene>
    <name evidence="2" type="ORF">psal_cds_886</name>
</gene>
<dbReference type="RefSeq" id="YP_009430088.1">
    <property type="nucleotide sequence ID" value="NC_022098.1"/>
</dbReference>
<reference evidence="2 3" key="1">
    <citation type="journal article" date="2013" name="Science">
        <title>Pandoraviruses: amoeba viruses with genomes up to 2.5 Mb reaching that of parasitic eukaryotes.</title>
        <authorList>
            <person name="Philippe N."/>
            <person name="Legendre M."/>
            <person name="Doutre G."/>
            <person name="Coute Y."/>
            <person name="Poirot O."/>
            <person name="Lescot M."/>
            <person name="Arslan D."/>
            <person name="Seltzer V."/>
            <person name="Bertaux L."/>
            <person name="Bruley C."/>
            <person name="Garin J."/>
            <person name="Claverie J.M."/>
            <person name="Abergel C."/>
        </authorList>
    </citation>
    <scope>NUCLEOTIDE SEQUENCE [LARGE SCALE GENOMIC DNA]</scope>
</reference>
<evidence type="ECO:0000256" key="1">
    <source>
        <dbReference type="SAM" id="MobiDB-lite"/>
    </source>
</evidence>
<feature type="region of interest" description="Disordered" evidence="1">
    <location>
        <begin position="1"/>
        <end position="21"/>
    </location>
</feature>
<dbReference type="EMBL" id="KC977571">
    <property type="protein sequence ID" value="ATE82249.1"/>
    <property type="molecule type" value="Genomic_DNA"/>
</dbReference>
<evidence type="ECO:0000313" key="3">
    <source>
        <dbReference type="Proteomes" id="UP000204584"/>
    </source>
</evidence>
<dbReference type="GeneID" id="34568328"/>
<proteinExistence type="predicted"/>
<accession>A0A291ATY0</accession>
<organism evidence="2 3">
    <name type="scientific">Pandoravirus salinus</name>
    <dbReference type="NCBI Taxonomy" id="1349410"/>
    <lineage>
        <taxon>Viruses</taxon>
        <taxon>Pandoravirus</taxon>
    </lineage>
</organism>
<keyword evidence="3" id="KW-1185">Reference proteome</keyword>
<dbReference type="KEGG" id="vg:34568328"/>
<dbReference type="Proteomes" id="UP000204584">
    <property type="component" value="Segment"/>
</dbReference>